<accession>A0A7R9VKN0</accession>
<sequence>MPMSASLTRFEILDCALATEDLQVLRVRKHCSSSSDRNSALVVHVWSAWRVRGVSGVGVCVECVVCVECATRAWSLWCVCVECAARAWSVWCVCGVHGACVE</sequence>
<organism evidence="1">
    <name type="scientific">Chlamydomonas euryale</name>
    <dbReference type="NCBI Taxonomy" id="1486919"/>
    <lineage>
        <taxon>Eukaryota</taxon>
        <taxon>Viridiplantae</taxon>
        <taxon>Chlorophyta</taxon>
        <taxon>core chlorophytes</taxon>
        <taxon>Chlorophyceae</taxon>
        <taxon>CS clade</taxon>
        <taxon>Chlamydomonadales</taxon>
        <taxon>Chlamydomonadaceae</taxon>
        <taxon>Chlamydomonas</taxon>
    </lineage>
</organism>
<dbReference type="EMBL" id="HBEC01031359">
    <property type="protein sequence ID" value="CAD8298399.1"/>
    <property type="molecule type" value="Transcribed_RNA"/>
</dbReference>
<gene>
    <name evidence="1" type="ORF">CEUR00632_LOCUS14541</name>
</gene>
<evidence type="ECO:0000313" key="1">
    <source>
        <dbReference type="EMBL" id="CAD8298399.1"/>
    </source>
</evidence>
<protein>
    <submittedName>
        <fullName evidence="1">Uncharacterized protein</fullName>
    </submittedName>
</protein>
<name>A0A7R9VKN0_9CHLO</name>
<dbReference type="AlphaFoldDB" id="A0A7R9VKN0"/>
<reference evidence="1" key="1">
    <citation type="submission" date="2021-01" db="EMBL/GenBank/DDBJ databases">
        <authorList>
            <person name="Corre E."/>
            <person name="Pelletier E."/>
            <person name="Niang G."/>
            <person name="Scheremetjew M."/>
            <person name="Finn R."/>
            <person name="Kale V."/>
            <person name="Holt S."/>
            <person name="Cochrane G."/>
            <person name="Meng A."/>
            <person name="Brown T."/>
            <person name="Cohen L."/>
        </authorList>
    </citation>
    <scope>NUCLEOTIDE SEQUENCE</scope>
    <source>
        <strain evidence="1">CCMP219</strain>
    </source>
</reference>
<proteinExistence type="predicted"/>